<evidence type="ECO:0000313" key="11">
    <source>
        <dbReference type="Proteomes" id="UP000002280"/>
    </source>
</evidence>
<accession>F6S6I3</accession>
<accession>A0A0D4CC93</accession>
<sequence length="335" mass="37876">MEKNPEEPQILQGHHRLEGEFIAVGTRHSLFNFTIIHVIDDVLVCTYDKGNKQTVFNGAWITRALGKDFTENKKEFNLSAETYFRWLLSFFIKKDTKSNKNHTIQLYGECELDNDIYIGSQIQFAVDGEDFIRTNDKMEHWIVTKPEAEHFRTIAESTLGVNLRKKVMKHYCAEMIRKILHYSNLKENVAPEVTVSRHDVSDGRVAFNCTATGFYPRSIMMRWEKGGQLGVWGQESSSGTLPNADSTFYLQITLELPPGDSGAGYACVVEHNKLQAPAVHPVPEKPTERRSWVLVLGLLTAIILVLSCSGAFILWNKKTGQKTLEHATVGDEGTL</sequence>
<dbReference type="InterPro" id="IPR036179">
    <property type="entry name" value="Ig-like_dom_sf"/>
</dbReference>
<dbReference type="InterPro" id="IPR011162">
    <property type="entry name" value="MHC_I/II-like_Ag-recog"/>
</dbReference>
<evidence type="ECO:0000313" key="10">
    <source>
        <dbReference type="Ensembl" id="ENSMODP00000014257.3"/>
    </source>
</evidence>
<reference evidence="10" key="3">
    <citation type="submission" date="2025-05" db="UniProtKB">
        <authorList>
            <consortium name="Ensembl"/>
        </authorList>
    </citation>
    <scope>IDENTIFICATION</scope>
</reference>
<dbReference type="Gene3D" id="2.60.40.10">
    <property type="entry name" value="Immunoglobulins"/>
    <property type="match status" value="1"/>
</dbReference>
<dbReference type="SUPFAM" id="SSF48726">
    <property type="entry name" value="Immunoglobulin"/>
    <property type="match status" value="1"/>
</dbReference>
<dbReference type="Pfam" id="PF07654">
    <property type="entry name" value="C1-set"/>
    <property type="match status" value="1"/>
</dbReference>
<feature type="transmembrane region" description="Helical" evidence="7">
    <location>
        <begin position="292"/>
        <end position="315"/>
    </location>
</feature>
<dbReference type="AlphaFoldDB" id="F6S6I3"/>
<dbReference type="Ensembl" id="ENSMODT00000014521.3">
    <property type="protein sequence ID" value="ENSMODP00000014257.3"/>
    <property type="gene ID" value="ENSMODG00000011403.3"/>
</dbReference>
<dbReference type="InterPro" id="IPR013783">
    <property type="entry name" value="Ig-like_fold"/>
</dbReference>
<evidence type="ECO:0000256" key="5">
    <source>
        <dbReference type="ARBA" id="ARBA00023157"/>
    </source>
</evidence>
<dbReference type="STRING" id="13616.ENSMODP00000014257"/>
<keyword evidence="7" id="KW-1133">Transmembrane helix</keyword>
<dbReference type="GO" id="GO:0009897">
    <property type="term" value="C:external side of plasma membrane"/>
    <property type="evidence" value="ECO:0000318"/>
    <property type="project" value="GO_Central"/>
</dbReference>
<evidence type="ECO:0000256" key="7">
    <source>
        <dbReference type="SAM" id="Phobius"/>
    </source>
</evidence>
<dbReference type="PROSITE" id="PS50835">
    <property type="entry name" value="IG_LIKE"/>
    <property type="match status" value="1"/>
</dbReference>
<keyword evidence="4 7" id="KW-0472">Membrane</keyword>
<evidence type="ECO:0000256" key="3">
    <source>
        <dbReference type="ARBA" id="ARBA00022729"/>
    </source>
</evidence>
<dbReference type="FunFam" id="3.30.500.10:FF:000003">
    <property type="entry name" value="IgG receptor FcRn large subunit p51"/>
    <property type="match status" value="1"/>
</dbReference>
<dbReference type="HOGENOM" id="CLU_047501_5_0_1"/>
<dbReference type="InterPro" id="IPR007110">
    <property type="entry name" value="Ig-like_dom"/>
</dbReference>
<dbReference type="FunFam" id="2.60.40.10:FF:002056">
    <property type="entry name" value="MHC class I antigen"/>
    <property type="match status" value="1"/>
</dbReference>
<reference evidence="10 11" key="1">
    <citation type="journal article" date="2007" name="Nature">
        <title>Genome of the marsupial Monodelphis domestica reveals innovation in non-coding sequences.</title>
        <authorList>
            <person name="Mikkelsen T.S."/>
            <person name="Wakefield M.J."/>
            <person name="Aken B."/>
            <person name="Amemiya C.T."/>
            <person name="Chang J.L."/>
            <person name="Duke S."/>
            <person name="Garber M."/>
            <person name="Gentles A.J."/>
            <person name="Goodstadt L."/>
            <person name="Heger A."/>
            <person name="Jurka J."/>
            <person name="Kamal M."/>
            <person name="Mauceli E."/>
            <person name="Searle S.M."/>
            <person name="Sharpe T."/>
            <person name="Baker M.L."/>
            <person name="Batzer M.A."/>
            <person name="Benos P.V."/>
            <person name="Belov K."/>
            <person name="Clamp M."/>
            <person name="Cook A."/>
            <person name="Cuff J."/>
            <person name="Das R."/>
            <person name="Davidow L."/>
            <person name="Deakin J.E."/>
            <person name="Fazzari M.J."/>
            <person name="Glass J.L."/>
            <person name="Grabherr M."/>
            <person name="Greally J.M."/>
            <person name="Gu W."/>
            <person name="Hore T.A."/>
            <person name="Huttley G.A."/>
            <person name="Kleber M."/>
            <person name="Jirtle R.L."/>
            <person name="Koina E."/>
            <person name="Lee J.T."/>
            <person name="Mahony S."/>
            <person name="Marra M.A."/>
            <person name="Miller R.D."/>
            <person name="Nicholls R.D."/>
            <person name="Oda M."/>
            <person name="Papenfuss A.T."/>
            <person name="Parra Z.E."/>
            <person name="Pollock D.D."/>
            <person name="Ray D.A."/>
            <person name="Schein J.E."/>
            <person name="Speed T.P."/>
            <person name="Thompson K."/>
            <person name="VandeBerg J.L."/>
            <person name="Wade C.M."/>
            <person name="Walker J.A."/>
            <person name="Waters P.D."/>
            <person name="Webber C."/>
            <person name="Weidman J.R."/>
            <person name="Xie X."/>
            <person name="Zody M.C."/>
            <person name="Baldwin J."/>
            <person name="Abdouelleil A."/>
            <person name="Abdulkadir J."/>
            <person name="Abebe A."/>
            <person name="Abera B."/>
            <person name="Abreu J."/>
            <person name="Acer S.C."/>
            <person name="Aftuck L."/>
            <person name="Alexander A."/>
            <person name="An P."/>
            <person name="Anderson E."/>
            <person name="Anderson S."/>
            <person name="Arachi H."/>
            <person name="Azer M."/>
            <person name="Bachantsang P."/>
            <person name="Barry A."/>
            <person name="Bayul T."/>
            <person name="Berlin A."/>
            <person name="Bessette D."/>
            <person name="Bloom T."/>
            <person name="Bloom T."/>
            <person name="Boguslavskiy L."/>
            <person name="Bonnet C."/>
            <person name="Boukhgalter B."/>
            <person name="Bourzgui I."/>
            <person name="Brown A."/>
            <person name="Cahill P."/>
            <person name="Channer S."/>
            <person name="Cheshatsang Y."/>
            <person name="Chuda L."/>
            <person name="Citroen M."/>
            <person name="Collymore A."/>
            <person name="Cooke P."/>
            <person name="Costello M."/>
            <person name="D'Aco K."/>
            <person name="Daza R."/>
            <person name="De Haan G."/>
            <person name="DeGray S."/>
            <person name="DeMaso C."/>
            <person name="Dhargay N."/>
            <person name="Dooley K."/>
            <person name="Dooley E."/>
            <person name="Doricent M."/>
            <person name="Dorje P."/>
            <person name="Dorjee K."/>
            <person name="Dupes A."/>
            <person name="Elong R."/>
            <person name="Falk J."/>
            <person name="Farina A."/>
            <person name="Faro S."/>
            <person name="Ferguson D."/>
            <person name="Fisher S."/>
            <person name="Foley C.D."/>
            <person name="Franke A."/>
            <person name="Friedrich D."/>
            <person name="Gadbois L."/>
            <person name="Gearin G."/>
            <person name="Gearin C.R."/>
            <person name="Giannoukos G."/>
            <person name="Goode T."/>
            <person name="Graham J."/>
            <person name="Grandbois E."/>
            <person name="Grewal S."/>
            <person name="Gyaltsen K."/>
            <person name="Hafez N."/>
            <person name="Hagos B."/>
            <person name="Hall J."/>
            <person name="Henson C."/>
            <person name="Hollinger A."/>
            <person name="Honan T."/>
            <person name="Huard M.D."/>
            <person name="Hughes L."/>
            <person name="Hurhula B."/>
            <person name="Husby M.E."/>
            <person name="Kamat A."/>
            <person name="Kanga B."/>
            <person name="Kashin S."/>
            <person name="Khazanovich D."/>
            <person name="Kisner P."/>
            <person name="Lance K."/>
            <person name="Lara M."/>
            <person name="Lee W."/>
            <person name="Lennon N."/>
            <person name="Letendre F."/>
            <person name="LeVine R."/>
            <person name="Lipovsky A."/>
            <person name="Liu X."/>
            <person name="Liu J."/>
            <person name="Liu S."/>
            <person name="Lokyitsang T."/>
            <person name="Lokyitsang Y."/>
            <person name="Lubonja R."/>
            <person name="Lui A."/>
            <person name="MacDonald P."/>
            <person name="Magnisalis V."/>
            <person name="Maru K."/>
            <person name="Matthews C."/>
            <person name="McCusker W."/>
            <person name="McDonough S."/>
            <person name="Mehta T."/>
            <person name="Meldrim J."/>
            <person name="Meneus L."/>
            <person name="Mihai O."/>
            <person name="Mihalev A."/>
            <person name="Mihova T."/>
            <person name="Mittelman R."/>
            <person name="Mlenga V."/>
            <person name="Montmayeur A."/>
            <person name="Mulrain L."/>
            <person name="Navidi A."/>
            <person name="Naylor J."/>
            <person name="Negash T."/>
            <person name="Nguyen T."/>
            <person name="Nguyen N."/>
            <person name="Nicol R."/>
            <person name="Norbu C."/>
            <person name="Norbu N."/>
            <person name="Novod N."/>
            <person name="O'Neill B."/>
            <person name="Osman S."/>
            <person name="Markiewicz E."/>
            <person name="Oyono O.L."/>
            <person name="Patti C."/>
            <person name="Phunkhang P."/>
            <person name="Pierre F."/>
            <person name="Priest M."/>
            <person name="Raghuraman S."/>
            <person name="Rege F."/>
            <person name="Reyes R."/>
            <person name="Rise C."/>
            <person name="Rogov P."/>
            <person name="Ross K."/>
            <person name="Ryan E."/>
            <person name="Settipalli S."/>
            <person name="Shea T."/>
            <person name="Sherpa N."/>
            <person name="Shi L."/>
            <person name="Shih D."/>
            <person name="Sparrow T."/>
            <person name="Spaulding J."/>
            <person name="Stalker J."/>
            <person name="Stange-Thomann N."/>
            <person name="Stavropoulos S."/>
            <person name="Stone C."/>
            <person name="Strader C."/>
            <person name="Tesfaye S."/>
            <person name="Thomson T."/>
            <person name="Thoulutsang Y."/>
            <person name="Thoulutsang D."/>
            <person name="Topham K."/>
            <person name="Topping I."/>
            <person name="Tsamla T."/>
            <person name="Vassiliev H."/>
            <person name="Vo A."/>
            <person name="Wangchuk T."/>
            <person name="Wangdi T."/>
            <person name="Weiand M."/>
            <person name="Wilkinson J."/>
            <person name="Wilson A."/>
            <person name="Yadav S."/>
            <person name="Young G."/>
            <person name="Yu Q."/>
            <person name="Zembek L."/>
            <person name="Zhong D."/>
            <person name="Zimmer A."/>
            <person name="Zwirko Z."/>
            <person name="Jaffe D.B."/>
            <person name="Alvarez P."/>
            <person name="Brockman W."/>
            <person name="Butler J."/>
            <person name="Chin C."/>
            <person name="Gnerre S."/>
            <person name="MacCallum I."/>
            <person name="Graves J.A."/>
            <person name="Ponting C.P."/>
            <person name="Breen M."/>
            <person name="Samollow P.B."/>
            <person name="Lander E.S."/>
            <person name="Lindblad-Toh K."/>
        </authorList>
    </citation>
    <scope>NUCLEOTIDE SEQUENCE [LARGE SCALE GENOMIC DNA]</scope>
</reference>
<dbReference type="eggNOG" id="ENOG502SMNW">
    <property type="taxonomic scope" value="Eukaryota"/>
</dbReference>
<dbReference type="ExpressionAtlas" id="F6S6I3">
    <property type="expression patterns" value="baseline"/>
</dbReference>
<evidence type="ECO:0000256" key="1">
    <source>
        <dbReference type="ARBA" id="ARBA00004236"/>
    </source>
</evidence>
<name>F6S6I3_MONDO</name>
<feature type="domain" description="Ig-like" evidence="8">
    <location>
        <begin position="191"/>
        <end position="272"/>
    </location>
</feature>
<keyword evidence="3" id="KW-0732">Signal</keyword>
<dbReference type="InterPro" id="IPR037055">
    <property type="entry name" value="MHC_I-like_Ag-recog_sf"/>
</dbReference>
<keyword evidence="11" id="KW-1185">Reference proteome</keyword>
<evidence type="ECO:0000256" key="4">
    <source>
        <dbReference type="ARBA" id="ARBA00023136"/>
    </source>
</evidence>
<dbReference type="GO" id="GO:0006955">
    <property type="term" value="P:immune response"/>
    <property type="evidence" value="ECO:0000318"/>
    <property type="project" value="GO_Central"/>
</dbReference>
<dbReference type="PANTHER" id="PTHR16675:SF67">
    <property type="entry name" value="IG-LIKE DOMAIN-CONTAINING PROTEIN"/>
    <property type="match status" value="1"/>
</dbReference>
<comment type="subcellular location">
    <subcellularLocation>
        <location evidence="1">Cell membrane</location>
    </subcellularLocation>
</comment>
<evidence type="ECO:0000256" key="2">
    <source>
        <dbReference type="ARBA" id="ARBA00022475"/>
    </source>
</evidence>
<evidence type="ECO:0000313" key="9">
    <source>
        <dbReference type="EMBL" id="AJT46733.1"/>
    </source>
</evidence>
<dbReference type="InterPro" id="IPR003006">
    <property type="entry name" value="Ig/MHC_CS"/>
</dbReference>
<protein>
    <submittedName>
        <fullName evidence="9">MHC class I antigen</fullName>
    </submittedName>
</protein>
<keyword evidence="5" id="KW-1015">Disulfide bond</keyword>
<dbReference type="PROSITE" id="PS00290">
    <property type="entry name" value="IG_MHC"/>
    <property type="match status" value="1"/>
</dbReference>
<dbReference type="SMART" id="SM00407">
    <property type="entry name" value="IGc1"/>
    <property type="match status" value="1"/>
</dbReference>
<dbReference type="Bgee" id="ENSMODG00000011403">
    <property type="expression patterns" value="Expressed in central nervous system and 1 other cell type or tissue"/>
</dbReference>
<dbReference type="PANTHER" id="PTHR16675">
    <property type="entry name" value="MHC CLASS I-RELATED"/>
    <property type="match status" value="1"/>
</dbReference>
<dbReference type="GeneTree" id="ENSGT01120000271825"/>
<reference evidence="9" key="2">
    <citation type="submission" date="2014-11" db="EMBL/GenBank/DDBJ databases">
        <title>The UT family of MHC class I loci unique to non-eutherian mammals have limited polymorphism and tissue specific patterns of expression in the opossum.</title>
        <authorList>
            <person name="Krasnec K.V."/>
            <person name="Papenfuss A.T."/>
            <person name="Miller R.D."/>
        </authorList>
    </citation>
    <scope>NUCLEOTIDE SEQUENCE</scope>
</reference>
<keyword evidence="7" id="KW-0812">Transmembrane</keyword>
<keyword evidence="6" id="KW-0325">Glycoprotein</keyword>
<dbReference type="Pfam" id="PF00129">
    <property type="entry name" value="MHC_I"/>
    <property type="match status" value="1"/>
</dbReference>
<dbReference type="InterPro" id="IPR011161">
    <property type="entry name" value="MHC_I-like_Ag-recog"/>
</dbReference>
<dbReference type="GO" id="GO:0005615">
    <property type="term" value="C:extracellular space"/>
    <property type="evidence" value="ECO:0000318"/>
    <property type="project" value="GO_Central"/>
</dbReference>
<proteinExistence type="evidence at transcript level"/>
<dbReference type="Gene3D" id="3.30.500.10">
    <property type="entry name" value="MHC class I-like antigen recognition-like"/>
    <property type="match status" value="1"/>
</dbReference>
<dbReference type="InterPro" id="IPR050208">
    <property type="entry name" value="MHC_class-I_related"/>
</dbReference>
<organism evidence="10 11">
    <name type="scientific">Monodelphis domestica</name>
    <name type="common">Gray short-tailed opossum</name>
    <dbReference type="NCBI Taxonomy" id="13616"/>
    <lineage>
        <taxon>Eukaryota</taxon>
        <taxon>Metazoa</taxon>
        <taxon>Chordata</taxon>
        <taxon>Craniata</taxon>
        <taxon>Vertebrata</taxon>
        <taxon>Euteleostomi</taxon>
        <taxon>Mammalia</taxon>
        <taxon>Metatheria</taxon>
        <taxon>Didelphimorphia</taxon>
        <taxon>Didelphidae</taxon>
        <taxon>Monodelphis</taxon>
    </lineage>
</organism>
<dbReference type="InterPro" id="IPR003597">
    <property type="entry name" value="Ig_C1-set"/>
</dbReference>
<dbReference type="EMBL" id="KP125503">
    <property type="protein sequence ID" value="AJT46733.1"/>
    <property type="molecule type" value="mRNA"/>
</dbReference>
<dbReference type="Proteomes" id="UP000002280">
    <property type="component" value="Chromosome 1"/>
</dbReference>
<evidence type="ECO:0000256" key="6">
    <source>
        <dbReference type="ARBA" id="ARBA00023180"/>
    </source>
</evidence>
<dbReference type="SUPFAM" id="SSF54452">
    <property type="entry name" value="MHC antigen-recognition domain"/>
    <property type="match status" value="1"/>
</dbReference>
<dbReference type="OMA" id="QYLTHEC"/>
<evidence type="ECO:0000259" key="8">
    <source>
        <dbReference type="PROSITE" id="PS50835"/>
    </source>
</evidence>
<gene>
    <name evidence="9" type="primary">Modo-UT10</name>
</gene>
<keyword evidence="2" id="KW-1003">Cell membrane</keyword>